<feature type="transmembrane region" description="Helical" evidence="7">
    <location>
        <begin position="468"/>
        <end position="486"/>
    </location>
</feature>
<proteinExistence type="predicted"/>
<dbReference type="PROSITE" id="PS51202">
    <property type="entry name" value="RCK_C"/>
    <property type="match status" value="2"/>
</dbReference>
<feature type="domain" description="RCK C-terminal" evidence="8">
    <location>
        <begin position="316"/>
        <end position="400"/>
    </location>
</feature>
<protein>
    <submittedName>
        <fullName evidence="9">SLC13 family permease</fullName>
    </submittedName>
</protein>
<keyword evidence="6 7" id="KW-0472">Membrane</keyword>
<dbReference type="InterPro" id="IPR006037">
    <property type="entry name" value="RCK_C"/>
</dbReference>
<dbReference type="PANTHER" id="PTHR43652:SF1">
    <property type="entry name" value="RESPONSE REGULATOR"/>
    <property type="match status" value="1"/>
</dbReference>
<dbReference type="Pfam" id="PF02080">
    <property type="entry name" value="TrkA_C"/>
    <property type="match status" value="2"/>
</dbReference>
<accession>A0ABT2WG88</accession>
<dbReference type="Proteomes" id="UP001208656">
    <property type="component" value="Unassembled WGS sequence"/>
</dbReference>
<feature type="domain" description="RCK C-terminal" evidence="8">
    <location>
        <begin position="216"/>
        <end position="310"/>
    </location>
</feature>
<name>A0ABT2WG88_9BACI</name>
<dbReference type="InterPro" id="IPR051679">
    <property type="entry name" value="DASS-Related_Transporters"/>
</dbReference>
<feature type="transmembrane region" description="Helical" evidence="7">
    <location>
        <begin position="426"/>
        <end position="456"/>
    </location>
</feature>
<dbReference type="EMBL" id="JAOUSE010000011">
    <property type="protein sequence ID" value="MCU9593956.1"/>
    <property type="molecule type" value="Genomic_DNA"/>
</dbReference>
<evidence type="ECO:0000256" key="3">
    <source>
        <dbReference type="ARBA" id="ARBA00022692"/>
    </source>
</evidence>
<dbReference type="RefSeq" id="WP_263061310.1">
    <property type="nucleotide sequence ID" value="NZ_JAOUSE010000011.1"/>
</dbReference>
<evidence type="ECO:0000256" key="5">
    <source>
        <dbReference type="ARBA" id="ARBA00022989"/>
    </source>
</evidence>
<feature type="transmembrane region" description="Helical" evidence="7">
    <location>
        <begin position="173"/>
        <end position="193"/>
    </location>
</feature>
<keyword evidence="5 7" id="KW-1133">Transmembrane helix</keyword>
<dbReference type="InterPro" id="IPR036721">
    <property type="entry name" value="RCK_C_sf"/>
</dbReference>
<feature type="transmembrane region" description="Helical" evidence="7">
    <location>
        <begin position="30"/>
        <end position="48"/>
    </location>
</feature>
<organism evidence="9 10">
    <name type="scientific">Pallidibacillus thermolactis</name>
    <dbReference type="NCBI Taxonomy" id="251051"/>
    <lineage>
        <taxon>Bacteria</taxon>
        <taxon>Bacillati</taxon>
        <taxon>Bacillota</taxon>
        <taxon>Bacilli</taxon>
        <taxon>Bacillales</taxon>
        <taxon>Bacillaceae</taxon>
        <taxon>Pallidibacillus</taxon>
    </lineage>
</organism>
<sequence length="613" mass="66415">MEMTITFLILIITILLFISGKIRADFVALLSLLALVLFGIISTEEALAGFANSTVIMLAGLFVVGGGILRTGLAQKGSQFILRFSGNNETKLFILLMIVVAIVGSFISNTGTVAIMLPIVIGIAMSMKMSTSKFLIPLAFAANLSGFMTLISTPTNLLVNQTLEANGYEGLRFFSITPIGIIAFIIGITYLLLVRNSLMPKDYQKQLSNKKRLTPNTLIQQYQLSENIHRIFVPEQSSIVNKKLKELKLTTDYHLVVLKIERKMNEGLHLLPSSLHQEMAGPNSKIEANDILYLQGTPKQIAKFAVDFDLEIQKHDENEKLVSNKIGVVEVLLQPNSTLINKTVSESSFRKKYNLNIVGINRKGKFISENISDVRLRFGDALLVQGSWEDIEFLSNDTSDVVVVGKPAEIASQATASGKAPVAAGILLLMVTLMIFNVFPTVVSVIIAAILMVLTGCLRNMDDAYGQINWQSVILIGAMLPWSTALENTGGMTLISNGIIALLGGIGPIGVLGGLYIAATIFGQIMSNTATTVLFAPIAMKAAIEMGVSPYPMLIGVGVAACMAFSTPFSSPTNALVMTAGNYKFMDFFKVGLPLTLIMSVVMVIIIPILFPF</sequence>
<dbReference type="Pfam" id="PF03600">
    <property type="entry name" value="CitMHS"/>
    <property type="match status" value="1"/>
</dbReference>
<evidence type="ECO:0000313" key="9">
    <source>
        <dbReference type="EMBL" id="MCU9593956.1"/>
    </source>
</evidence>
<dbReference type="Gene3D" id="3.30.70.1450">
    <property type="entry name" value="Regulator of K+ conductance, C-terminal domain"/>
    <property type="match status" value="2"/>
</dbReference>
<evidence type="ECO:0000256" key="1">
    <source>
        <dbReference type="ARBA" id="ARBA00004141"/>
    </source>
</evidence>
<reference evidence="9 10" key="1">
    <citation type="submission" date="2022-10" db="EMBL/GenBank/DDBJ databases">
        <title>Description of Fervidibacillus gen. nov. in the family Fervidibacillaceae fam. nov. with two species, Fervidibacillus albus sp. nov., and Fervidibacillus halotolerans sp. nov., isolated from tidal flat sediments.</title>
        <authorList>
            <person name="Kwon K.K."/>
            <person name="Yang S.-H."/>
        </authorList>
    </citation>
    <scope>NUCLEOTIDE SEQUENCE [LARGE SCALE GENOMIC DNA]</scope>
    <source>
        <strain evidence="9 10">DSM 23332</strain>
    </source>
</reference>
<gene>
    <name evidence="9" type="ORF">OEV82_05755</name>
</gene>
<feature type="transmembrane region" description="Helical" evidence="7">
    <location>
        <begin position="55"/>
        <end position="73"/>
    </location>
</feature>
<evidence type="ECO:0000259" key="8">
    <source>
        <dbReference type="PROSITE" id="PS51202"/>
    </source>
</evidence>
<keyword evidence="10" id="KW-1185">Reference proteome</keyword>
<comment type="caution">
    <text evidence="9">The sequence shown here is derived from an EMBL/GenBank/DDBJ whole genome shotgun (WGS) entry which is preliminary data.</text>
</comment>
<evidence type="ECO:0000256" key="6">
    <source>
        <dbReference type="ARBA" id="ARBA00023136"/>
    </source>
</evidence>
<feature type="transmembrane region" description="Helical" evidence="7">
    <location>
        <begin position="498"/>
        <end position="519"/>
    </location>
</feature>
<dbReference type="PANTHER" id="PTHR43652">
    <property type="entry name" value="BASIC AMINO ACID ANTIPORTER YFCC-RELATED"/>
    <property type="match status" value="1"/>
</dbReference>
<dbReference type="InterPro" id="IPR004680">
    <property type="entry name" value="Cit_transptr-like_dom"/>
</dbReference>
<dbReference type="SUPFAM" id="SSF116726">
    <property type="entry name" value="TrkA C-terminal domain-like"/>
    <property type="match status" value="2"/>
</dbReference>
<comment type="subcellular location">
    <subcellularLocation>
        <location evidence="1">Membrane</location>
        <topology evidence="1">Multi-pass membrane protein</topology>
    </subcellularLocation>
</comment>
<evidence type="ECO:0000256" key="7">
    <source>
        <dbReference type="SAM" id="Phobius"/>
    </source>
</evidence>
<keyword evidence="3 7" id="KW-0812">Transmembrane</keyword>
<keyword evidence="2" id="KW-0813">Transport</keyword>
<feature type="transmembrane region" description="Helical" evidence="7">
    <location>
        <begin position="551"/>
        <end position="571"/>
    </location>
</feature>
<feature type="transmembrane region" description="Helical" evidence="7">
    <location>
        <begin position="134"/>
        <end position="153"/>
    </location>
</feature>
<feature type="transmembrane region" description="Helical" evidence="7">
    <location>
        <begin position="93"/>
        <end position="122"/>
    </location>
</feature>
<keyword evidence="4" id="KW-0677">Repeat</keyword>
<evidence type="ECO:0000313" key="10">
    <source>
        <dbReference type="Proteomes" id="UP001208656"/>
    </source>
</evidence>
<feature type="transmembrane region" description="Helical" evidence="7">
    <location>
        <begin position="591"/>
        <end position="611"/>
    </location>
</feature>
<evidence type="ECO:0000256" key="4">
    <source>
        <dbReference type="ARBA" id="ARBA00022737"/>
    </source>
</evidence>
<evidence type="ECO:0000256" key="2">
    <source>
        <dbReference type="ARBA" id="ARBA00022448"/>
    </source>
</evidence>